<dbReference type="AlphaFoldDB" id="A0AAV5MSV4"/>
<name>A0AAV5MSV4_9ROSI</name>
<dbReference type="EMBL" id="BPVZ01001035">
    <property type="protein sequence ID" value="GKV53055.1"/>
    <property type="molecule type" value="Genomic_DNA"/>
</dbReference>
<protein>
    <recommendedName>
        <fullName evidence="2">Transposase (putative) gypsy type domain-containing protein</fullName>
    </recommendedName>
</protein>
<evidence type="ECO:0000313" key="3">
    <source>
        <dbReference type="EMBL" id="GKV53055.1"/>
    </source>
</evidence>
<evidence type="ECO:0000256" key="1">
    <source>
        <dbReference type="SAM" id="MobiDB-lite"/>
    </source>
</evidence>
<sequence>MDFSRELRELRGNQSREEEEVVIAAEPIAMIVPPELQDLPETLTLESSASSNAGDNGNGHRDSPSSSSSSGNHEPEPENVGGIEQGLPVAGEWEDRVLPSRLSNIRKAPKDLPARFKFRAALHHEVANCAPSISGYRRLEEMIQEYHIPRTILVRTGGQNERACSVWRTGWIPVYADHFDAGLRFPLPGLVFDLLADYQLALTQLTPNSIRFIVGFMLLCARLEVPAKAIVFRSLF</sequence>
<dbReference type="InterPro" id="IPR007321">
    <property type="entry name" value="Transposase_28"/>
</dbReference>
<feature type="region of interest" description="Disordered" evidence="1">
    <location>
        <begin position="31"/>
        <end position="84"/>
    </location>
</feature>
<keyword evidence="4" id="KW-1185">Reference proteome</keyword>
<feature type="domain" description="Transposase (putative) gypsy type" evidence="2">
    <location>
        <begin position="174"/>
        <end position="236"/>
    </location>
</feature>
<organism evidence="3 4">
    <name type="scientific">Rubroshorea leprosula</name>
    <dbReference type="NCBI Taxonomy" id="152421"/>
    <lineage>
        <taxon>Eukaryota</taxon>
        <taxon>Viridiplantae</taxon>
        <taxon>Streptophyta</taxon>
        <taxon>Embryophyta</taxon>
        <taxon>Tracheophyta</taxon>
        <taxon>Spermatophyta</taxon>
        <taxon>Magnoliopsida</taxon>
        <taxon>eudicotyledons</taxon>
        <taxon>Gunneridae</taxon>
        <taxon>Pentapetalae</taxon>
        <taxon>rosids</taxon>
        <taxon>malvids</taxon>
        <taxon>Malvales</taxon>
        <taxon>Dipterocarpaceae</taxon>
        <taxon>Rubroshorea</taxon>
    </lineage>
</organism>
<comment type="caution">
    <text evidence="3">The sequence shown here is derived from an EMBL/GenBank/DDBJ whole genome shotgun (WGS) entry which is preliminary data.</text>
</comment>
<dbReference type="Pfam" id="PF04195">
    <property type="entry name" value="Transposase_28"/>
    <property type="match status" value="1"/>
</dbReference>
<dbReference type="Proteomes" id="UP001054252">
    <property type="component" value="Unassembled WGS sequence"/>
</dbReference>
<evidence type="ECO:0000313" key="4">
    <source>
        <dbReference type="Proteomes" id="UP001054252"/>
    </source>
</evidence>
<gene>
    <name evidence="3" type="ORF">SLEP1_g59603</name>
</gene>
<proteinExistence type="predicted"/>
<evidence type="ECO:0000259" key="2">
    <source>
        <dbReference type="Pfam" id="PF04195"/>
    </source>
</evidence>
<accession>A0AAV5MSV4</accession>
<reference evidence="3 4" key="1">
    <citation type="journal article" date="2021" name="Commun. Biol.">
        <title>The genome of Shorea leprosula (Dipterocarpaceae) highlights the ecological relevance of drought in aseasonal tropical rainforests.</title>
        <authorList>
            <person name="Ng K.K.S."/>
            <person name="Kobayashi M.J."/>
            <person name="Fawcett J.A."/>
            <person name="Hatakeyama M."/>
            <person name="Paape T."/>
            <person name="Ng C.H."/>
            <person name="Ang C.C."/>
            <person name="Tnah L.H."/>
            <person name="Lee C.T."/>
            <person name="Nishiyama T."/>
            <person name="Sese J."/>
            <person name="O'Brien M.J."/>
            <person name="Copetti D."/>
            <person name="Mohd Noor M.I."/>
            <person name="Ong R.C."/>
            <person name="Putra M."/>
            <person name="Sireger I.Z."/>
            <person name="Indrioko S."/>
            <person name="Kosugi Y."/>
            <person name="Izuno A."/>
            <person name="Isagi Y."/>
            <person name="Lee S.L."/>
            <person name="Shimizu K.K."/>
        </authorList>
    </citation>
    <scope>NUCLEOTIDE SEQUENCE [LARGE SCALE GENOMIC DNA]</scope>
    <source>
        <strain evidence="3">214</strain>
    </source>
</reference>